<keyword evidence="2" id="KW-1185">Reference proteome</keyword>
<dbReference type="Proteomes" id="UP000827872">
    <property type="component" value="Linkage Group LG14"/>
</dbReference>
<name>A0ACB8EAN3_9SAUR</name>
<gene>
    <name evidence="1" type="ORF">K3G42_003380</name>
</gene>
<evidence type="ECO:0000313" key="1">
    <source>
        <dbReference type="EMBL" id="KAH7989122.1"/>
    </source>
</evidence>
<protein>
    <submittedName>
        <fullName evidence="1">Uncharacterized protein</fullName>
    </submittedName>
</protein>
<organism evidence="1 2">
    <name type="scientific">Sphaerodactylus townsendi</name>
    <dbReference type="NCBI Taxonomy" id="933632"/>
    <lineage>
        <taxon>Eukaryota</taxon>
        <taxon>Metazoa</taxon>
        <taxon>Chordata</taxon>
        <taxon>Craniata</taxon>
        <taxon>Vertebrata</taxon>
        <taxon>Euteleostomi</taxon>
        <taxon>Lepidosauria</taxon>
        <taxon>Squamata</taxon>
        <taxon>Bifurcata</taxon>
        <taxon>Gekkota</taxon>
        <taxon>Sphaerodactylidae</taxon>
        <taxon>Sphaerodactylus</taxon>
    </lineage>
</organism>
<accession>A0ACB8EAN3</accession>
<reference evidence="1" key="1">
    <citation type="submission" date="2021-08" db="EMBL/GenBank/DDBJ databases">
        <title>The first chromosome-level gecko genome reveals the dynamic sex chromosomes of Neotropical dwarf geckos (Sphaerodactylidae: Sphaerodactylus).</title>
        <authorList>
            <person name="Pinto B.J."/>
            <person name="Keating S.E."/>
            <person name="Gamble T."/>
        </authorList>
    </citation>
    <scope>NUCLEOTIDE SEQUENCE</scope>
    <source>
        <strain evidence="1">TG3544</strain>
    </source>
</reference>
<dbReference type="EMBL" id="CM037627">
    <property type="protein sequence ID" value="KAH7989122.1"/>
    <property type="molecule type" value="Genomic_DNA"/>
</dbReference>
<comment type="caution">
    <text evidence="1">The sequence shown here is derived from an EMBL/GenBank/DDBJ whole genome shotgun (WGS) entry which is preliminary data.</text>
</comment>
<sequence length="104" mass="12301">MRPEGEDFVAALKSFRHRQKARGTQQQWERLAGEVVQPSELRLETQSAAAMRRRQEDFGVKEKEDKPFLRGFKDMKKIPEVSNTQAERSCVHWHFVWKSDQDLE</sequence>
<proteinExistence type="predicted"/>
<evidence type="ECO:0000313" key="2">
    <source>
        <dbReference type="Proteomes" id="UP000827872"/>
    </source>
</evidence>